<organism evidence="1 2">
    <name type="scientific">Kutzneria albida DSM 43870</name>
    <dbReference type="NCBI Taxonomy" id="1449976"/>
    <lineage>
        <taxon>Bacteria</taxon>
        <taxon>Bacillati</taxon>
        <taxon>Actinomycetota</taxon>
        <taxon>Actinomycetes</taxon>
        <taxon>Pseudonocardiales</taxon>
        <taxon>Pseudonocardiaceae</taxon>
        <taxon>Kutzneria</taxon>
    </lineage>
</organism>
<accession>W5WCF8</accession>
<name>W5WCF8_9PSEU</name>
<dbReference type="STRING" id="1449976.KALB_5481"/>
<dbReference type="HOGENOM" id="CLU_911493_0_0_11"/>
<dbReference type="PATRIC" id="fig|1449976.3.peg.5492"/>
<protein>
    <recommendedName>
        <fullName evidence="3">Acyl-ACP thioesterase</fullName>
    </recommendedName>
</protein>
<evidence type="ECO:0000313" key="1">
    <source>
        <dbReference type="EMBL" id="AHH98843.1"/>
    </source>
</evidence>
<dbReference type="eggNOG" id="COG0824">
    <property type="taxonomic scope" value="Bacteria"/>
</dbReference>
<reference evidence="1 2" key="1">
    <citation type="journal article" date="2014" name="BMC Genomics">
        <title>Complete genome sequence of producer of the glycopeptide antibiotic Aculeximycin Kutzneria albida DSM 43870T, a representative of minor genus of Pseudonocardiaceae.</title>
        <authorList>
            <person name="Rebets Y."/>
            <person name="Tokovenko B."/>
            <person name="Lushchyk I."/>
            <person name="Ruckert C."/>
            <person name="Zaburannyi N."/>
            <person name="Bechthold A."/>
            <person name="Kalinowski J."/>
            <person name="Luzhetskyy A."/>
        </authorList>
    </citation>
    <scope>NUCLEOTIDE SEQUENCE [LARGE SCALE GENOMIC DNA]</scope>
    <source>
        <strain evidence="1">DSM 43870</strain>
    </source>
</reference>
<dbReference type="Proteomes" id="UP000019225">
    <property type="component" value="Chromosome"/>
</dbReference>
<dbReference type="Gene3D" id="3.10.129.10">
    <property type="entry name" value="Hotdog Thioesterase"/>
    <property type="match status" value="2"/>
</dbReference>
<dbReference type="InterPro" id="IPR029069">
    <property type="entry name" value="HotDog_dom_sf"/>
</dbReference>
<proteinExistence type="predicted"/>
<gene>
    <name evidence="1" type="ORF">KALB_5481</name>
</gene>
<sequence>MTIPKGTTLTIDEQSAAAPLAEADFPHHQQVVQRFGDLAPDGTTSTVALSRLFEHPRVGLRFSRFDKLAADGGFGPFHILFVGQCVERHTAFGKFGGTIRIGTGIQAVGRSSYTYGQGMFVDGNLVATADATIVFADKSGPITLPDELLADLEELRLAETGVAVASKPDPRRRERQYYPAAATIHARVGDVDLNRHVNYIAQLGWYDEAIASHAHGLLGDGSTRKLPRFVPWRYRVNYLGEVLYPGTYDIGIAVSGHDEHTVHYELGLFDSGQCLGTADAAAPRGTLPGAALADAAPRTRGEVTE</sequence>
<evidence type="ECO:0000313" key="2">
    <source>
        <dbReference type="Proteomes" id="UP000019225"/>
    </source>
</evidence>
<dbReference type="EMBL" id="CP007155">
    <property type="protein sequence ID" value="AHH98843.1"/>
    <property type="molecule type" value="Genomic_DNA"/>
</dbReference>
<keyword evidence="2" id="KW-1185">Reference proteome</keyword>
<dbReference type="AlphaFoldDB" id="W5WCF8"/>
<evidence type="ECO:0008006" key="3">
    <source>
        <dbReference type="Google" id="ProtNLM"/>
    </source>
</evidence>
<dbReference type="KEGG" id="kal:KALB_5481"/>
<dbReference type="SUPFAM" id="SSF54637">
    <property type="entry name" value="Thioesterase/thiol ester dehydrase-isomerase"/>
    <property type="match status" value="2"/>
</dbReference>